<gene>
    <name evidence="1" type="ORF">AW736_13395</name>
</gene>
<name>A0A178IJN2_9BACT</name>
<evidence type="ECO:0000313" key="1">
    <source>
        <dbReference type="EMBL" id="OAM89389.1"/>
    </source>
</evidence>
<proteinExistence type="predicted"/>
<dbReference type="AlphaFoldDB" id="A0A178IJN2"/>
<dbReference type="STRING" id="1184151.AW736_13395"/>
<evidence type="ECO:0008006" key="3">
    <source>
        <dbReference type="Google" id="ProtNLM"/>
    </source>
</evidence>
<dbReference type="Pfam" id="PF12663">
    <property type="entry name" value="DUF3788"/>
    <property type="match status" value="1"/>
</dbReference>
<evidence type="ECO:0000313" key="2">
    <source>
        <dbReference type="Proteomes" id="UP000078486"/>
    </source>
</evidence>
<reference evidence="1 2" key="1">
    <citation type="submission" date="2016-01" db="EMBL/GenBank/DDBJ databases">
        <title>High potential of lignocellulose degradation of a new Verrucomicrobia species.</title>
        <authorList>
            <person name="Wang Y."/>
            <person name="Shi Y."/>
            <person name="Qiu Z."/>
            <person name="Liu S."/>
            <person name="Yang H."/>
        </authorList>
    </citation>
    <scope>NUCLEOTIDE SEQUENCE [LARGE SCALE GENOMIC DNA]</scope>
    <source>
        <strain evidence="1 2">TSB47</strain>
    </source>
</reference>
<dbReference type="EMBL" id="LRRQ01000097">
    <property type="protein sequence ID" value="OAM89389.1"/>
    <property type="molecule type" value="Genomic_DNA"/>
</dbReference>
<organism evidence="1 2">
    <name type="scientific">Termitidicoccus mucosus</name>
    <dbReference type="NCBI Taxonomy" id="1184151"/>
    <lineage>
        <taxon>Bacteria</taxon>
        <taxon>Pseudomonadati</taxon>
        <taxon>Verrucomicrobiota</taxon>
        <taxon>Opitutia</taxon>
        <taxon>Opitutales</taxon>
        <taxon>Opitutaceae</taxon>
        <taxon>Termitidicoccus</taxon>
    </lineage>
</organism>
<sequence>MLNDPDIKPDADILKKALGRAHAAYETLAAAAGAAGLEMTWNYYKDGKAWLCKVVYKKKTVFWLSAWDGYIKTGFYFTEKTRAGVAGLDVDENIKTAFARAGAAGKLVPLSINVSRKAQVRDVMALAEYKKALK</sequence>
<dbReference type="Proteomes" id="UP000078486">
    <property type="component" value="Unassembled WGS sequence"/>
</dbReference>
<protein>
    <recommendedName>
        <fullName evidence="3">YdhG-like domain-containing protein</fullName>
    </recommendedName>
</protein>
<accession>A0A178IJN2</accession>
<comment type="caution">
    <text evidence="1">The sequence shown here is derived from an EMBL/GenBank/DDBJ whole genome shotgun (WGS) entry which is preliminary data.</text>
</comment>
<dbReference type="InterPro" id="IPR024265">
    <property type="entry name" value="DUF3788"/>
</dbReference>
<keyword evidence="2" id="KW-1185">Reference proteome</keyword>